<evidence type="ECO:0000313" key="3">
    <source>
        <dbReference type="Proteomes" id="UP000676336"/>
    </source>
</evidence>
<accession>A0A8S3CXU8</accession>
<dbReference type="AlphaFoldDB" id="A0A8S3CXU8"/>
<dbReference type="Proteomes" id="UP000676336">
    <property type="component" value="Unassembled WGS sequence"/>
</dbReference>
<protein>
    <submittedName>
        <fullName evidence="2">Uncharacterized protein</fullName>
    </submittedName>
</protein>
<dbReference type="EMBL" id="CAJOBI010192161">
    <property type="protein sequence ID" value="CAF4964897.1"/>
    <property type="molecule type" value="Genomic_DNA"/>
</dbReference>
<reference evidence="2" key="1">
    <citation type="submission" date="2021-02" db="EMBL/GenBank/DDBJ databases">
        <authorList>
            <person name="Nowell W R."/>
        </authorList>
    </citation>
    <scope>NUCLEOTIDE SEQUENCE</scope>
</reference>
<proteinExistence type="predicted"/>
<gene>
    <name evidence="1" type="ORF">SMN809_LOCUS47730</name>
    <name evidence="2" type="ORF">SMN809_LOCUS54827</name>
</gene>
<evidence type="ECO:0000313" key="2">
    <source>
        <dbReference type="EMBL" id="CAF4964897.1"/>
    </source>
</evidence>
<organism evidence="2 3">
    <name type="scientific">Rotaria magnacalcarata</name>
    <dbReference type="NCBI Taxonomy" id="392030"/>
    <lineage>
        <taxon>Eukaryota</taxon>
        <taxon>Metazoa</taxon>
        <taxon>Spiralia</taxon>
        <taxon>Gnathifera</taxon>
        <taxon>Rotifera</taxon>
        <taxon>Eurotatoria</taxon>
        <taxon>Bdelloidea</taxon>
        <taxon>Philodinida</taxon>
        <taxon>Philodinidae</taxon>
        <taxon>Rotaria</taxon>
    </lineage>
</organism>
<sequence length="53" mass="6154">LQLSCRQHSKEPFLADTPESFLKRPEGGCNKPCDIRLKCGHQCELMCHNYDFE</sequence>
<comment type="caution">
    <text evidence="2">The sequence shown here is derived from an EMBL/GenBank/DDBJ whole genome shotgun (WGS) entry which is preliminary data.</text>
</comment>
<dbReference type="EMBL" id="CAJOBI010151869">
    <property type="protein sequence ID" value="CAF4814203.1"/>
    <property type="molecule type" value="Genomic_DNA"/>
</dbReference>
<feature type="non-terminal residue" evidence="2">
    <location>
        <position position="1"/>
    </location>
</feature>
<evidence type="ECO:0000313" key="1">
    <source>
        <dbReference type="EMBL" id="CAF4814203.1"/>
    </source>
</evidence>
<name>A0A8S3CXU8_9BILA</name>